<protein>
    <submittedName>
        <fullName evidence="1">Uncharacterized protein</fullName>
    </submittedName>
</protein>
<evidence type="ECO:0000313" key="2">
    <source>
        <dbReference type="Proteomes" id="UP000006753"/>
    </source>
</evidence>
<dbReference type="Proteomes" id="UP000006753">
    <property type="component" value="Unassembled WGS sequence"/>
</dbReference>
<proteinExistence type="predicted"/>
<name>K1WGZ3_MARBU</name>
<dbReference type="EMBL" id="JH921438">
    <property type="protein sequence ID" value="EKD16850.1"/>
    <property type="molecule type" value="Genomic_DNA"/>
</dbReference>
<keyword evidence="2" id="KW-1185">Reference proteome</keyword>
<evidence type="ECO:0000313" key="1">
    <source>
        <dbReference type="EMBL" id="EKD16850.1"/>
    </source>
</evidence>
<organism evidence="1 2">
    <name type="scientific">Marssonina brunnea f. sp. multigermtubi (strain MB_m1)</name>
    <name type="common">Marssonina leaf spot fungus</name>
    <dbReference type="NCBI Taxonomy" id="1072389"/>
    <lineage>
        <taxon>Eukaryota</taxon>
        <taxon>Fungi</taxon>
        <taxon>Dikarya</taxon>
        <taxon>Ascomycota</taxon>
        <taxon>Pezizomycotina</taxon>
        <taxon>Leotiomycetes</taxon>
        <taxon>Helotiales</taxon>
        <taxon>Drepanopezizaceae</taxon>
        <taxon>Drepanopeziza</taxon>
    </lineage>
</organism>
<reference evidence="1 2" key="1">
    <citation type="journal article" date="2012" name="BMC Genomics">
        <title>Sequencing the genome of Marssonina brunnea reveals fungus-poplar co-evolution.</title>
        <authorList>
            <person name="Zhu S."/>
            <person name="Cao Y.-Z."/>
            <person name="Jiang C."/>
            <person name="Tan B.-Y."/>
            <person name="Wang Z."/>
            <person name="Feng S."/>
            <person name="Zhang L."/>
            <person name="Su X.-H."/>
            <person name="Brejova B."/>
            <person name="Vinar T."/>
            <person name="Xu M."/>
            <person name="Wang M.-X."/>
            <person name="Zhang S.-G."/>
            <person name="Huang M.-R."/>
            <person name="Wu R."/>
            <person name="Zhou Y."/>
        </authorList>
    </citation>
    <scope>NUCLEOTIDE SEQUENCE [LARGE SCALE GENOMIC DNA]</scope>
    <source>
        <strain evidence="1 2">MB_m1</strain>
    </source>
</reference>
<dbReference type="AlphaFoldDB" id="K1WGZ3"/>
<accession>K1WGZ3</accession>
<dbReference type="KEGG" id="mbe:MBM_05319"/>
<sequence length="59" mass="5833">MKLRRGDAQFGGPVPAGPPAALIVTTTAAAAAITSTSIRSITIAIIGQPASDPTQTIMG</sequence>
<gene>
    <name evidence="1" type="ORF">MBM_05319</name>
</gene>
<dbReference type="HOGENOM" id="CLU_2961285_0_0_1"/>
<dbReference type="InParanoid" id="K1WGZ3"/>